<evidence type="ECO:0000259" key="6">
    <source>
        <dbReference type="Pfam" id="PF07687"/>
    </source>
</evidence>
<evidence type="ECO:0000313" key="8">
    <source>
        <dbReference type="Proteomes" id="UP000501705"/>
    </source>
</evidence>
<protein>
    <submittedName>
        <fullName evidence="7">M20/M25/M40 family metallo-hydrolase</fullName>
    </submittedName>
</protein>
<dbReference type="InterPro" id="IPR002933">
    <property type="entry name" value="Peptidase_M20"/>
</dbReference>
<dbReference type="SUPFAM" id="SSF53187">
    <property type="entry name" value="Zn-dependent exopeptidases"/>
    <property type="match status" value="1"/>
</dbReference>
<proteinExistence type="inferred from homology"/>
<evidence type="ECO:0000256" key="5">
    <source>
        <dbReference type="ARBA" id="ARBA00022833"/>
    </source>
</evidence>
<evidence type="ECO:0000256" key="4">
    <source>
        <dbReference type="ARBA" id="ARBA00022801"/>
    </source>
</evidence>
<keyword evidence="3" id="KW-0479">Metal-binding</keyword>
<accession>A0A6G9XZY8</accession>
<gene>
    <name evidence="7" type="ORF">F5X71_33185</name>
</gene>
<dbReference type="InterPro" id="IPR011650">
    <property type="entry name" value="Peptidase_M20_dimer"/>
</dbReference>
<dbReference type="Pfam" id="PF07687">
    <property type="entry name" value="M20_dimer"/>
    <property type="match status" value="1"/>
</dbReference>
<dbReference type="GO" id="GO:0046872">
    <property type="term" value="F:metal ion binding"/>
    <property type="evidence" value="ECO:0007669"/>
    <property type="project" value="UniProtKB-KW"/>
</dbReference>
<dbReference type="InterPro" id="IPR050072">
    <property type="entry name" value="Peptidase_M20A"/>
</dbReference>
<organism evidence="7 8">
    <name type="scientific">Nocardia brasiliensis</name>
    <dbReference type="NCBI Taxonomy" id="37326"/>
    <lineage>
        <taxon>Bacteria</taxon>
        <taxon>Bacillati</taxon>
        <taxon>Actinomycetota</taxon>
        <taxon>Actinomycetes</taxon>
        <taxon>Mycobacteriales</taxon>
        <taxon>Nocardiaceae</taxon>
        <taxon>Nocardia</taxon>
    </lineage>
</organism>
<comment type="cofactor">
    <cofactor evidence="1">
        <name>Zn(2+)</name>
        <dbReference type="ChEBI" id="CHEBI:29105"/>
    </cofactor>
</comment>
<dbReference type="PANTHER" id="PTHR43808">
    <property type="entry name" value="ACETYLORNITHINE DEACETYLASE"/>
    <property type="match status" value="1"/>
</dbReference>
<dbReference type="Proteomes" id="UP000501705">
    <property type="component" value="Chromosome"/>
</dbReference>
<evidence type="ECO:0000256" key="1">
    <source>
        <dbReference type="ARBA" id="ARBA00001947"/>
    </source>
</evidence>
<keyword evidence="4 7" id="KW-0378">Hydrolase</keyword>
<dbReference type="Gene3D" id="3.40.630.10">
    <property type="entry name" value="Zn peptidases"/>
    <property type="match status" value="2"/>
</dbReference>
<dbReference type="RefSeq" id="WP_167465532.1">
    <property type="nucleotide sequence ID" value="NZ_CP046171.1"/>
</dbReference>
<dbReference type="GO" id="GO:0016787">
    <property type="term" value="F:hydrolase activity"/>
    <property type="evidence" value="ECO:0007669"/>
    <property type="project" value="UniProtKB-KW"/>
</dbReference>
<feature type="domain" description="Peptidase M20 dimerisation" evidence="6">
    <location>
        <begin position="187"/>
        <end position="292"/>
    </location>
</feature>
<name>A0A6G9XZY8_NOCBR</name>
<dbReference type="EMBL" id="CP046171">
    <property type="protein sequence ID" value="QIS06512.1"/>
    <property type="molecule type" value="Genomic_DNA"/>
</dbReference>
<dbReference type="PANTHER" id="PTHR43808:SF8">
    <property type="entry name" value="PEPTIDASE M20 DIMERISATION DOMAIN-CONTAINING PROTEIN"/>
    <property type="match status" value="1"/>
</dbReference>
<evidence type="ECO:0000256" key="3">
    <source>
        <dbReference type="ARBA" id="ARBA00022723"/>
    </source>
</evidence>
<dbReference type="Pfam" id="PF01546">
    <property type="entry name" value="Peptidase_M20"/>
    <property type="match status" value="1"/>
</dbReference>
<dbReference type="AlphaFoldDB" id="A0A6G9XZY8"/>
<dbReference type="SUPFAM" id="SSF55031">
    <property type="entry name" value="Bacterial exopeptidase dimerisation domain"/>
    <property type="match status" value="1"/>
</dbReference>
<keyword evidence="5" id="KW-0862">Zinc</keyword>
<comment type="similarity">
    <text evidence="2">Belongs to the peptidase M20A family.</text>
</comment>
<evidence type="ECO:0000313" key="7">
    <source>
        <dbReference type="EMBL" id="QIS06512.1"/>
    </source>
</evidence>
<sequence>MTSATTTFADQLPRLLPKAELIQLAAGLTAIPSFTGQETPLAVHVRKTLARNDIHAYHQEVQPGRVQTIARLGPERGTPALLFNGHLDMDPLGHDQPRTPFTARRDGDRLYGAGLHNMKSGLAAMLGAAIMVRRSGIALRRPLLLEFVVGELQGGTGTKHALSRGLTADAAVVPEPYSVRRVITRTAGVHKFAVVVRGRTAHTSRRHEGVDAIAVLRRTLDLLETAELGLRNPEFPPLPRLQVASLLAGRGEEHDPSGVSYCADKATALIDLRYPPPYEPEQVGKAVDAALDLARDAFPDARITLEHPVDPRYRVGGTDMPPMDRPADCRVVRDIAELLPQVSRYRVEERGLALPYSYCGNDTTHLSRAGIECCLFGPRGAAQDTEHHVLISEMRACADTLALLAARRCG</sequence>
<evidence type="ECO:0000256" key="2">
    <source>
        <dbReference type="ARBA" id="ARBA00006247"/>
    </source>
</evidence>
<dbReference type="InterPro" id="IPR036264">
    <property type="entry name" value="Bact_exopeptidase_dim_dom"/>
</dbReference>
<reference evidence="7 8" key="1">
    <citation type="journal article" date="2019" name="ACS Chem. Biol.">
        <title>Identification and Mobilization of a Cryptic Antibiotic Biosynthesis Gene Locus from a Human-Pathogenic Nocardia Isolate.</title>
        <authorList>
            <person name="Herisse M."/>
            <person name="Ishida K."/>
            <person name="Porter J.L."/>
            <person name="Howden B."/>
            <person name="Hertweck C."/>
            <person name="Stinear T.P."/>
            <person name="Pidot S.J."/>
        </authorList>
    </citation>
    <scope>NUCLEOTIDE SEQUENCE [LARGE SCALE GENOMIC DNA]</scope>
    <source>
        <strain evidence="7 8">AUSMDU00024985</strain>
    </source>
</reference>